<evidence type="ECO:0000256" key="1">
    <source>
        <dbReference type="SAM" id="MobiDB-lite"/>
    </source>
</evidence>
<sequence>MSYRFREQAGSHISIREKLHPETPHHPLQGIGQLRQLMARCIGLIGPGGRTHRQISNIHKIAIDPTCHLSLFFGRAGDHQVSLMNLMHRGRDSLQHPRFYCLVAKALSKRLTSSLPWVSIGRVRSPCATCSAALTAWLRGWTMLRVSNIARATVANAASAMNRLTMVRDVS</sequence>
<reference evidence="2 3" key="1">
    <citation type="submission" date="2019-09" db="EMBL/GenBank/DDBJ databases">
        <authorList>
            <person name="Chandra G."/>
            <person name="Truman W A."/>
        </authorList>
    </citation>
    <scope>NUCLEOTIDE SEQUENCE [LARGE SCALE GENOMIC DNA]</scope>
    <source>
        <strain evidence="2">PS854</strain>
    </source>
</reference>
<name>A0A5E7M9R6_PSEFL</name>
<gene>
    <name evidence="2" type="ORF">PS854_03733</name>
</gene>
<protein>
    <submittedName>
        <fullName evidence="2">Uncharacterized protein</fullName>
    </submittedName>
</protein>
<accession>A0A5E7M9R6</accession>
<dbReference type="AlphaFoldDB" id="A0A5E7M9R6"/>
<proteinExistence type="predicted"/>
<evidence type="ECO:0000313" key="3">
    <source>
        <dbReference type="Proteomes" id="UP000327111"/>
    </source>
</evidence>
<organism evidence="2 3">
    <name type="scientific">Pseudomonas fluorescens</name>
    <dbReference type="NCBI Taxonomy" id="294"/>
    <lineage>
        <taxon>Bacteria</taxon>
        <taxon>Pseudomonadati</taxon>
        <taxon>Pseudomonadota</taxon>
        <taxon>Gammaproteobacteria</taxon>
        <taxon>Pseudomonadales</taxon>
        <taxon>Pseudomonadaceae</taxon>
        <taxon>Pseudomonas</taxon>
    </lineage>
</organism>
<dbReference type="EMBL" id="CABVIF010000007">
    <property type="protein sequence ID" value="VVP19554.1"/>
    <property type="molecule type" value="Genomic_DNA"/>
</dbReference>
<feature type="region of interest" description="Disordered" evidence="1">
    <location>
        <begin position="1"/>
        <end position="25"/>
    </location>
</feature>
<evidence type="ECO:0000313" key="2">
    <source>
        <dbReference type="EMBL" id="VVP19554.1"/>
    </source>
</evidence>
<dbReference type="Proteomes" id="UP000327111">
    <property type="component" value="Unassembled WGS sequence"/>
</dbReference>